<proteinExistence type="predicted"/>
<evidence type="ECO:0000313" key="2">
    <source>
        <dbReference type="EMBL" id="AUH65977.1"/>
    </source>
</evidence>
<feature type="transmembrane region" description="Helical" evidence="1">
    <location>
        <begin position="50"/>
        <end position="77"/>
    </location>
</feature>
<evidence type="ECO:0000256" key="1">
    <source>
        <dbReference type="SAM" id="Phobius"/>
    </source>
</evidence>
<keyword evidence="1" id="KW-0812">Transmembrane</keyword>
<sequence>MVAVIEDQRSSLLALIGIPVAGLCWSLGVWTARQPLLAQQGLDGPGSITLITAGGLAQTVALWACFSAVTWAMVRAAGGRLPLLRVMELVSRAALPLWVALPAAALWLTAPAGRAGPAAAVAMLAGLAFFALLVRQLSLAAGWGGLRAALPVAAAVIFVASIFTLAA</sequence>
<dbReference type="EMBL" id="CP025430">
    <property type="protein sequence ID" value="AUH65977.1"/>
    <property type="molecule type" value="Genomic_DNA"/>
</dbReference>
<dbReference type="OrthoDB" id="7744658at2"/>
<dbReference type="RefSeq" id="WP_101753956.1">
    <property type="nucleotide sequence ID" value="NZ_CP025430.1"/>
</dbReference>
<name>A0A2H5F373_9RHOB</name>
<protein>
    <recommendedName>
        <fullName evidence="4">Yip1 domain-containing protein</fullName>
    </recommendedName>
</protein>
<evidence type="ECO:0008006" key="4">
    <source>
        <dbReference type="Google" id="ProtNLM"/>
    </source>
</evidence>
<feature type="transmembrane region" description="Helical" evidence="1">
    <location>
        <begin position="146"/>
        <end position="166"/>
    </location>
</feature>
<keyword evidence="1" id="KW-1133">Transmembrane helix</keyword>
<feature type="transmembrane region" description="Helical" evidence="1">
    <location>
        <begin position="12"/>
        <end position="30"/>
    </location>
</feature>
<reference evidence="2 3" key="1">
    <citation type="journal article" date="2013" name="Antonie Van Leeuwenhoek">
        <title>Paracoccus zhejiangensis sp. nov., isolated from activated sludge in wastewater-treatment system.</title>
        <authorList>
            <person name="Wu Z.G."/>
            <person name="Zhang D.F."/>
            <person name="Liu Y.L."/>
            <person name="Wang F."/>
            <person name="Jiang X."/>
            <person name="Li C."/>
            <person name="Li S.P."/>
            <person name="Hong Q."/>
            <person name="Li W.J."/>
        </authorList>
    </citation>
    <scope>NUCLEOTIDE SEQUENCE [LARGE SCALE GENOMIC DNA]</scope>
    <source>
        <strain evidence="2 3">J6</strain>
    </source>
</reference>
<keyword evidence="1" id="KW-0472">Membrane</keyword>
<keyword evidence="3" id="KW-1185">Reference proteome</keyword>
<organism evidence="2 3">
    <name type="scientific">Paracoccus zhejiangensis</name>
    <dbReference type="NCBI Taxonomy" id="1077935"/>
    <lineage>
        <taxon>Bacteria</taxon>
        <taxon>Pseudomonadati</taxon>
        <taxon>Pseudomonadota</taxon>
        <taxon>Alphaproteobacteria</taxon>
        <taxon>Rhodobacterales</taxon>
        <taxon>Paracoccaceae</taxon>
        <taxon>Paracoccus</taxon>
    </lineage>
</organism>
<feature type="transmembrane region" description="Helical" evidence="1">
    <location>
        <begin position="89"/>
        <end position="109"/>
    </location>
</feature>
<feature type="transmembrane region" description="Helical" evidence="1">
    <location>
        <begin position="115"/>
        <end position="134"/>
    </location>
</feature>
<evidence type="ECO:0000313" key="3">
    <source>
        <dbReference type="Proteomes" id="UP000234530"/>
    </source>
</evidence>
<dbReference type="KEGG" id="pzh:CX676_18935"/>
<dbReference type="AlphaFoldDB" id="A0A2H5F373"/>
<accession>A0A2H5F373</accession>
<gene>
    <name evidence="2" type="ORF">CX676_18935</name>
</gene>
<dbReference type="Proteomes" id="UP000234530">
    <property type="component" value="Chromosome"/>
</dbReference>